<accession>G6EEV3</accession>
<reference evidence="1 2" key="1">
    <citation type="journal article" date="2012" name="J. Bacteriol.">
        <title>Genome sequence of benzo(a)pyrene-degrading bacterium Novosphingobium pentaromativorans US6-1.</title>
        <authorList>
            <person name="Luo Y.R."/>
            <person name="Kang S.G."/>
            <person name="Kim S.J."/>
            <person name="Kim M.R."/>
            <person name="Li N."/>
            <person name="Lee J.H."/>
            <person name="Kwon K.K."/>
        </authorList>
    </citation>
    <scope>NUCLEOTIDE SEQUENCE [LARGE SCALE GENOMIC DNA]</scope>
    <source>
        <strain evidence="1 2">US6-1</strain>
    </source>
</reference>
<dbReference type="AlphaFoldDB" id="G6EEV3"/>
<evidence type="ECO:0000313" key="2">
    <source>
        <dbReference type="Proteomes" id="UP000004030"/>
    </source>
</evidence>
<evidence type="ECO:0000313" key="1">
    <source>
        <dbReference type="EMBL" id="EHJ60168.1"/>
    </source>
</evidence>
<dbReference type="EMBL" id="AGFM01000043">
    <property type="protein sequence ID" value="EHJ60168.1"/>
    <property type="molecule type" value="Genomic_DNA"/>
</dbReference>
<comment type="caution">
    <text evidence="1">The sequence shown here is derived from an EMBL/GenBank/DDBJ whole genome shotgun (WGS) entry which is preliminary data.</text>
</comment>
<sequence>MELLSDYQGLQNRAAFDSAGRLWQGARPDAAGMLDFARLSHHQDTEFTPGSFGPER</sequence>
<keyword evidence="2" id="KW-1185">Reference proteome</keyword>
<dbReference type="OrthoDB" id="9858888at2"/>
<gene>
    <name evidence="1" type="ORF">NSU_2874</name>
</gene>
<protein>
    <submittedName>
        <fullName evidence="1">Uncharacterized protein</fullName>
    </submittedName>
</protein>
<dbReference type="Proteomes" id="UP000004030">
    <property type="component" value="Unassembled WGS sequence"/>
</dbReference>
<organism evidence="1 2">
    <name type="scientific">Novosphingobium pentaromativorans US6-1</name>
    <dbReference type="NCBI Taxonomy" id="1088721"/>
    <lineage>
        <taxon>Bacteria</taxon>
        <taxon>Pseudomonadati</taxon>
        <taxon>Pseudomonadota</taxon>
        <taxon>Alphaproteobacteria</taxon>
        <taxon>Sphingomonadales</taxon>
        <taxon>Sphingomonadaceae</taxon>
        <taxon>Novosphingobium</taxon>
    </lineage>
</organism>
<dbReference type="RefSeq" id="WP_007013785.1">
    <property type="nucleotide sequence ID" value="NZ_AGFM01000043.1"/>
</dbReference>
<name>G6EEV3_9SPHN</name>
<proteinExistence type="predicted"/>
<dbReference type="PATRIC" id="fig|1088721.3.peg.2840"/>